<feature type="domain" description="PDK1-type PH" evidence="1">
    <location>
        <begin position="58"/>
        <end position="150"/>
    </location>
</feature>
<sequence>DGAAPNWSIAGAFSDMATPFSEGEFSLPKASSRISTPGSLGLGSLGLRRATLPSHSGLLDNNESILFQSEVKLHAAMFMKKNRDLVFTSKGRLILIDTKTNTNDIYHWDTRYMRVVPKGDSAFEIRTTSSSFKITDSIHGSFKWVQVLTSFTAR</sequence>
<dbReference type="OrthoDB" id="347657at2759"/>
<evidence type="ECO:0000259" key="1">
    <source>
        <dbReference type="Pfam" id="PF14593"/>
    </source>
</evidence>
<feature type="non-terminal residue" evidence="2">
    <location>
        <position position="1"/>
    </location>
</feature>
<proteinExistence type="predicted"/>
<dbReference type="STRING" id="74557.A0A1W0A243"/>
<dbReference type="Proteomes" id="UP000243217">
    <property type="component" value="Unassembled WGS sequence"/>
</dbReference>
<dbReference type="EMBL" id="JNBS01000632">
    <property type="protein sequence ID" value="OQS04337.1"/>
    <property type="molecule type" value="Genomic_DNA"/>
</dbReference>
<dbReference type="Gene3D" id="2.30.29.30">
    <property type="entry name" value="Pleckstrin-homology domain (PH domain)/Phosphotyrosine-binding domain (PTB)"/>
    <property type="match status" value="1"/>
</dbReference>
<keyword evidence="3" id="KW-1185">Reference proteome</keyword>
<reference evidence="2 3" key="1">
    <citation type="journal article" date="2014" name="Genome Biol. Evol.">
        <title>The secreted proteins of Achlya hypogyna and Thraustotheca clavata identify the ancestral oomycete secretome and reveal gene acquisitions by horizontal gene transfer.</title>
        <authorList>
            <person name="Misner I."/>
            <person name="Blouin N."/>
            <person name="Leonard G."/>
            <person name="Richards T.A."/>
            <person name="Lane C.E."/>
        </authorList>
    </citation>
    <scope>NUCLEOTIDE SEQUENCE [LARGE SCALE GENOMIC DNA]</scope>
    <source>
        <strain evidence="2 3">ATCC 34112</strain>
    </source>
</reference>
<name>A0A1W0A243_9STRA</name>
<accession>A0A1W0A243</accession>
<protein>
    <recommendedName>
        <fullName evidence="1">PDK1-type PH domain-containing protein</fullName>
    </recommendedName>
</protein>
<dbReference type="InterPro" id="IPR033931">
    <property type="entry name" value="PDK1-typ_PH"/>
</dbReference>
<evidence type="ECO:0000313" key="2">
    <source>
        <dbReference type="EMBL" id="OQS04337.1"/>
    </source>
</evidence>
<comment type="caution">
    <text evidence="2">The sequence shown here is derived from an EMBL/GenBank/DDBJ whole genome shotgun (WGS) entry which is preliminary data.</text>
</comment>
<dbReference type="AlphaFoldDB" id="A0A1W0A243"/>
<dbReference type="InterPro" id="IPR011993">
    <property type="entry name" value="PH-like_dom_sf"/>
</dbReference>
<evidence type="ECO:0000313" key="3">
    <source>
        <dbReference type="Proteomes" id="UP000243217"/>
    </source>
</evidence>
<dbReference type="Pfam" id="PF14593">
    <property type="entry name" value="PH_3"/>
    <property type="match status" value="1"/>
</dbReference>
<gene>
    <name evidence="2" type="ORF">THRCLA_03413</name>
</gene>
<organism evidence="2 3">
    <name type="scientific">Thraustotheca clavata</name>
    <dbReference type="NCBI Taxonomy" id="74557"/>
    <lineage>
        <taxon>Eukaryota</taxon>
        <taxon>Sar</taxon>
        <taxon>Stramenopiles</taxon>
        <taxon>Oomycota</taxon>
        <taxon>Saprolegniomycetes</taxon>
        <taxon>Saprolegniales</taxon>
        <taxon>Achlyaceae</taxon>
        <taxon>Thraustotheca</taxon>
    </lineage>
</organism>